<keyword evidence="2" id="KW-1185">Reference proteome</keyword>
<reference evidence="3 4" key="1">
    <citation type="submission" date="2022-11" db="UniProtKB">
        <authorList>
            <consortium name="WormBaseParasite"/>
        </authorList>
    </citation>
    <scope>IDENTIFICATION</scope>
</reference>
<dbReference type="Proteomes" id="UP000887566">
    <property type="component" value="Unplaced"/>
</dbReference>
<feature type="compositionally biased region" description="Basic and acidic residues" evidence="1">
    <location>
        <begin position="74"/>
        <end position="83"/>
    </location>
</feature>
<feature type="region of interest" description="Disordered" evidence="1">
    <location>
        <begin position="1"/>
        <end position="22"/>
    </location>
</feature>
<proteinExistence type="predicted"/>
<evidence type="ECO:0000313" key="4">
    <source>
        <dbReference type="WBParaSite" id="PSAMB.scaffold548size47512.g6764.t1"/>
    </source>
</evidence>
<evidence type="ECO:0000313" key="2">
    <source>
        <dbReference type="Proteomes" id="UP000887566"/>
    </source>
</evidence>
<dbReference type="WBParaSite" id="PSAMB.scaffold548size47512.g6764.t1">
    <property type="protein sequence ID" value="PSAMB.scaffold548size47512.g6764.t1"/>
    <property type="gene ID" value="PSAMB.scaffold548size47512.g6764"/>
</dbReference>
<evidence type="ECO:0000256" key="1">
    <source>
        <dbReference type="SAM" id="MobiDB-lite"/>
    </source>
</evidence>
<organism evidence="2 3">
    <name type="scientific">Plectus sambesii</name>
    <dbReference type="NCBI Taxonomy" id="2011161"/>
    <lineage>
        <taxon>Eukaryota</taxon>
        <taxon>Metazoa</taxon>
        <taxon>Ecdysozoa</taxon>
        <taxon>Nematoda</taxon>
        <taxon>Chromadorea</taxon>
        <taxon>Plectida</taxon>
        <taxon>Plectina</taxon>
        <taxon>Plectoidea</taxon>
        <taxon>Plectidae</taxon>
        <taxon>Plectus</taxon>
    </lineage>
</organism>
<feature type="compositionally biased region" description="Basic and acidic residues" evidence="1">
    <location>
        <begin position="53"/>
        <end position="67"/>
    </location>
</feature>
<feature type="compositionally biased region" description="Low complexity" evidence="1">
    <location>
        <begin position="7"/>
        <end position="22"/>
    </location>
</feature>
<protein>
    <submittedName>
        <fullName evidence="3 4">Uncharacterized protein</fullName>
    </submittedName>
</protein>
<dbReference type="WBParaSite" id="PSAMB.scaffold3446size18235.g21732.t1">
    <property type="protein sequence ID" value="PSAMB.scaffold3446size18235.g21732.t1"/>
    <property type="gene ID" value="PSAMB.scaffold3446size18235.g21732"/>
</dbReference>
<sequence length="97" mass="10263">MPTNGLATDTTEATTPTQAGADAEAEAAAMHSIPVNLQSLHIYATAHSALLDDRTPSMSPKAREHRSPSPAAADSRRFRKEQQMKPSSTATVSMSSL</sequence>
<name>A0A914W905_9BILA</name>
<accession>A0A914W905</accession>
<feature type="compositionally biased region" description="Polar residues" evidence="1">
    <location>
        <begin position="84"/>
        <end position="97"/>
    </location>
</feature>
<evidence type="ECO:0000313" key="3">
    <source>
        <dbReference type="WBParaSite" id="PSAMB.scaffold3446size18235.g21732.t1"/>
    </source>
</evidence>
<feature type="region of interest" description="Disordered" evidence="1">
    <location>
        <begin position="53"/>
        <end position="97"/>
    </location>
</feature>
<dbReference type="AlphaFoldDB" id="A0A914W905"/>